<evidence type="ECO:0000313" key="3">
    <source>
        <dbReference type="Proteomes" id="UP000191901"/>
    </source>
</evidence>
<keyword evidence="1" id="KW-0472">Membrane</keyword>
<reference evidence="2 3" key="1">
    <citation type="journal article" date="2016" name="Biochim. Biophys. Acta">
        <title>Characterization of red-shifted phycobilisomes isolated from the chlorophyll f-containing cyanobacterium Halomicronema hongdechloris.</title>
        <authorList>
            <person name="Li Y."/>
            <person name="Lin Y."/>
            <person name="Garvey C.J."/>
            <person name="Birch D."/>
            <person name="Corkery R.W."/>
            <person name="Loughlin P.C."/>
            <person name="Scheer H."/>
            <person name="Willows R.D."/>
            <person name="Chen M."/>
        </authorList>
    </citation>
    <scope>NUCLEOTIDE SEQUENCE [LARGE SCALE GENOMIC DNA]</scope>
    <source>
        <strain evidence="2 3">C2206</strain>
    </source>
</reference>
<evidence type="ECO:0000313" key="2">
    <source>
        <dbReference type="EMBL" id="ASC72543.1"/>
    </source>
</evidence>
<evidence type="ECO:0008006" key="4">
    <source>
        <dbReference type="Google" id="ProtNLM"/>
    </source>
</evidence>
<keyword evidence="1" id="KW-1133">Transmembrane helix</keyword>
<dbReference type="InterPro" id="IPR021787">
    <property type="entry name" value="DUF3352"/>
</dbReference>
<feature type="transmembrane region" description="Helical" evidence="1">
    <location>
        <begin position="7"/>
        <end position="28"/>
    </location>
</feature>
<name>A0A1Z3HQG1_9CYAN</name>
<organism evidence="2 3">
    <name type="scientific">Halomicronema hongdechloris C2206</name>
    <dbReference type="NCBI Taxonomy" id="1641165"/>
    <lineage>
        <taxon>Bacteria</taxon>
        <taxon>Bacillati</taxon>
        <taxon>Cyanobacteriota</taxon>
        <taxon>Cyanophyceae</taxon>
        <taxon>Nodosilineales</taxon>
        <taxon>Nodosilineaceae</taxon>
        <taxon>Halomicronema</taxon>
    </lineage>
</organism>
<dbReference type="KEGG" id="hhg:XM38_035010"/>
<accession>A0A1Z3HQG1</accession>
<sequence length="578" mass="62792">MKFRTFLTGLLAITLVIFIVGVGGFIGLTAQSPLGLLRGSSQLQPTAALFVPKQAPLMVSLLTRPERLTDLWRLLANPGQRRQVKAEIARLETSLLANTGLSYEQDIRPWLGQEITFAVTTADLDRNPDNSQQPGYLLVLSSENGRQAREFLQLFWQKRAVAGESLVFEQFSGSQLVYGRRDPSDSEQVALASATVGDRFVLLANTPEVLKQSLTTVQARDLSLQNDGDYRQGLQQLPNNRIGVVFSHLPQGLAWLGLLSEPAAALPAAFEGMASGADRVLMTVQLTRQGLLAHTALLAAAGQQIMAQAAVSPKRMNALQLLPADTPLAAVSAQLDHLWSTLSHSLERYDLAEGAIQSFLNNAQTNLGINNVAEVFLNWVTGEYAVGLWPSQESTKTDWIFIAEHQSETTAAIEALDALARQQGLSVGPVQLEDQSVSAWTRLAVESGTDVRSPQFQVNTEVAGLHATVDGYEVLATSVDAMYAALRTSRPSLADSDHWQQSITPLSEPSQGVLYLDWPSLKTPLQNRFPGLRLGARLARPLSDHLQSIAVSGYGCNGKGASKTQCSVYRGDIFVHLH</sequence>
<dbReference type="Proteomes" id="UP000191901">
    <property type="component" value="Chromosome"/>
</dbReference>
<proteinExistence type="predicted"/>
<dbReference type="OrthoDB" id="451203at2"/>
<keyword evidence="1" id="KW-0812">Transmembrane</keyword>
<dbReference type="RefSeq" id="WP_080806679.1">
    <property type="nucleotide sequence ID" value="NZ_CP021983.2"/>
</dbReference>
<dbReference type="STRING" id="1641165.XM38_05920"/>
<dbReference type="EMBL" id="CP021983">
    <property type="protein sequence ID" value="ASC72543.1"/>
    <property type="molecule type" value="Genomic_DNA"/>
</dbReference>
<dbReference type="Pfam" id="PF11832">
    <property type="entry name" value="DUF3352"/>
    <property type="match status" value="1"/>
</dbReference>
<evidence type="ECO:0000256" key="1">
    <source>
        <dbReference type="SAM" id="Phobius"/>
    </source>
</evidence>
<keyword evidence="3" id="KW-1185">Reference proteome</keyword>
<dbReference type="AlphaFoldDB" id="A0A1Z3HQG1"/>
<protein>
    <recommendedName>
        <fullName evidence="4">DUF3352 domain-containing protein</fullName>
    </recommendedName>
</protein>
<gene>
    <name evidence="2" type="ORF">XM38_035010</name>
</gene>